<proteinExistence type="predicted"/>
<organism evidence="1">
    <name type="scientific">viral metagenome</name>
    <dbReference type="NCBI Taxonomy" id="1070528"/>
    <lineage>
        <taxon>unclassified sequences</taxon>
        <taxon>metagenomes</taxon>
        <taxon>organismal metagenomes</taxon>
    </lineage>
</organism>
<protein>
    <submittedName>
        <fullName evidence="1">Uncharacterized protein</fullName>
    </submittedName>
</protein>
<gene>
    <name evidence="1" type="ORF">MM415B04119_0006</name>
</gene>
<name>A0A6M3LJJ8_9ZZZZ</name>
<reference evidence="1" key="1">
    <citation type="submission" date="2020-03" db="EMBL/GenBank/DDBJ databases">
        <title>The deep terrestrial virosphere.</title>
        <authorList>
            <person name="Holmfeldt K."/>
            <person name="Nilsson E."/>
            <person name="Simone D."/>
            <person name="Lopez-Fernandez M."/>
            <person name="Wu X."/>
            <person name="de Brujin I."/>
            <person name="Lundin D."/>
            <person name="Andersson A."/>
            <person name="Bertilsson S."/>
            <person name="Dopson M."/>
        </authorList>
    </citation>
    <scope>NUCLEOTIDE SEQUENCE</scope>
    <source>
        <strain evidence="1">MM415B04119</strain>
    </source>
</reference>
<dbReference type="EMBL" id="MT143176">
    <property type="protein sequence ID" value="QJA93772.1"/>
    <property type="molecule type" value="Genomic_DNA"/>
</dbReference>
<accession>A0A6M3LJJ8</accession>
<sequence>MKLLRWFLELFKSKTDTLVDVERSMKAGSMDRWLRRKEKQYQRRIYTYAVWNAHRVMVERRNAARRTICIQKSI</sequence>
<evidence type="ECO:0000313" key="1">
    <source>
        <dbReference type="EMBL" id="QJA93772.1"/>
    </source>
</evidence>
<dbReference type="AlphaFoldDB" id="A0A6M3LJJ8"/>